<dbReference type="HOGENOM" id="CLU_1745597_0_0_2"/>
<dbReference type="PaxDb" id="547559-Nmag_3433"/>
<reference evidence="3 5" key="3">
    <citation type="journal article" date="2014" name="PLoS Genet.">
        <title>Phylogenetically driven sequencing of extremely halophilic archaea reveals strategies for static and dynamic osmo-response.</title>
        <authorList>
            <person name="Becker E.A."/>
            <person name="Seitzer P.M."/>
            <person name="Tritt A."/>
            <person name="Larsen D."/>
            <person name="Krusor M."/>
            <person name="Yao A.I."/>
            <person name="Wu D."/>
            <person name="Madern D."/>
            <person name="Eisen J.A."/>
            <person name="Darling A.E."/>
            <person name="Facciotti M.T."/>
        </authorList>
    </citation>
    <scope>NUCLEOTIDE SEQUENCE [LARGE SCALE GENOMIC DNA]</scope>
    <source>
        <strain evidence="5">ATCC 43099 / DSM 3394 / CCM 3739 / CIP 104546 / IAM 13178 / JCM 8861 / NBRC 102185 / NCIMB 2190 / MS3</strain>
        <strain evidence="3">MS-3</strain>
    </source>
</reference>
<evidence type="ECO:0000313" key="3">
    <source>
        <dbReference type="EMBL" id="ELY28874.1"/>
    </source>
</evidence>
<protein>
    <recommendedName>
        <fullName evidence="6">DUF2178 family protein</fullName>
    </recommendedName>
</protein>
<keyword evidence="1" id="KW-1133">Transmembrane helix</keyword>
<keyword evidence="4" id="KW-1185">Reference proteome</keyword>
<keyword evidence="1" id="KW-0812">Transmembrane</keyword>
<dbReference type="KEGG" id="nmg:Nmag_3433"/>
<gene>
    <name evidence="2" type="ordered locus">Nmag_3433</name>
    <name evidence="3" type="ORF">C500_13050</name>
</gene>
<evidence type="ECO:0008006" key="6">
    <source>
        <dbReference type="Google" id="ProtNLM"/>
    </source>
</evidence>
<proteinExistence type="predicted"/>
<dbReference type="eggNOG" id="arCOG09326">
    <property type="taxonomic scope" value="Archaea"/>
</dbReference>
<feature type="transmembrane region" description="Helical" evidence="1">
    <location>
        <begin position="85"/>
        <end position="106"/>
    </location>
</feature>
<dbReference type="Proteomes" id="UP000011543">
    <property type="component" value="Unassembled WGS sequence"/>
</dbReference>
<dbReference type="GeneID" id="8826299"/>
<dbReference type="OrthoDB" id="169485at2157"/>
<keyword evidence="1" id="KW-0472">Membrane</keyword>
<dbReference type="PATRIC" id="fig|547559.17.peg.2584"/>
<evidence type="ECO:0000313" key="4">
    <source>
        <dbReference type="Proteomes" id="UP000001879"/>
    </source>
</evidence>
<dbReference type="EMBL" id="CP001932">
    <property type="protein sequence ID" value="ADD06983.1"/>
    <property type="molecule type" value="Genomic_DNA"/>
</dbReference>
<feature type="transmembrane region" description="Helical" evidence="1">
    <location>
        <begin position="44"/>
        <end position="64"/>
    </location>
</feature>
<feature type="transmembrane region" description="Helical" evidence="1">
    <location>
        <begin position="112"/>
        <end position="130"/>
    </location>
</feature>
<evidence type="ECO:0000256" key="1">
    <source>
        <dbReference type="SAM" id="Phobius"/>
    </source>
</evidence>
<evidence type="ECO:0000313" key="2">
    <source>
        <dbReference type="EMBL" id="ADD06983.1"/>
    </source>
</evidence>
<reference evidence="4" key="1">
    <citation type="submission" date="2010-02" db="EMBL/GenBank/DDBJ databases">
        <title>Complete sequence of chromosome of Natrialba magadii ATCC 43099.</title>
        <authorList>
            <consortium name="US DOE Joint Genome Institute"/>
            <person name="Lucas S."/>
            <person name="Copeland A."/>
            <person name="Lapidus A."/>
            <person name="Cheng J.-F."/>
            <person name="Bruce D."/>
            <person name="Goodwin L."/>
            <person name="Pitluck S."/>
            <person name="Davenport K."/>
            <person name="Saunders E."/>
            <person name="Detter J.C."/>
            <person name="Han C."/>
            <person name="Tapia R."/>
            <person name="Land M."/>
            <person name="Hauser L."/>
            <person name="Kyrpides N."/>
            <person name="Mikhailova N."/>
            <person name="De Castro R.E."/>
            <person name="Maupin-Furlow J.A."/>
            <person name="Woyke T."/>
        </authorList>
    </citation>
    <scope>NUCLEOTIDE SEQUENCE [LARGE SCALE GENOMIC DNA]</scope>
    <source>
        <strain evidence="4">ATCC 43099 / DSM 3394 / CCM 3739 / CIP 104546 / IAM 13178 / JCM 8861 / NBRC 102185 / NCIMB 2190 / MS3</strain>
    </source>
</reference>
<dbReference type="Proteomes" id="UP000001879">
    <property type="component" value="Chromosome"/>
</dbReference>
<sequence length="149" mass="15965">MVSLLSPPATVAEQRRSGRLLIGSGIALALAFTGYNVYSGDPWTLLAGVYVVTGVMIGYGLLTIEEAGYSSDADIERKQRRYYRAGYYAFISMLLVAAIDGLFAVLAATDPWAYLWVGLLVYFGSLVIVGRSQKSESPAPQEGQDGQGG</sequence>
<dbReference type="AlphaFoldDB" id="D3STB6"/>
<name>D3STB6_NATMM</name>
<reference evidence="2" key="4">
    <citation type="submission" date="2016-09" db="EMBL/GenBank/DDBJ databases">
        <authorList>
            <person name="Pfeiffer F."/>
        </authorList>
    </citation>
    <scope>NUCLEOTIDE SEQUENCE</scope>
    <source>
        <strain evidence="2">ATCC 43099</strain>
    </source>
</reference>
<evidence type="ECO:0000313" key="5">
    <source>
        <dbReference type="Proteomes" id="UP000011543"/>
    </source>
</evidence>
<reference evidence="2 4" key="2">
    <citation type="journal article" date="2012" name="BMC Genomics">
        <title>A comparative genomics perspective on the genetic content of the alkaliphilic haloarchaeon Natrialba magadii ATCC 43099T.</title>
        <authorList>
            <person name="Siddaramappa S."/>
            <person name="Challacombe J.F."/>
            <person name="Decastro R.E."/>
            <person name="Pfeiffer F."/>
            <person name="Sastre D.E."/>
            <person name="Gimenez M.I."/>
            <person name="Paggi R.A."/>
            <person name="Detter J.C."/>
            <person name="Davenport K.W."/>
            <person name="Goodwin L.A."/>
            <person name="Kyrpides N."/>
            <person name="Tapia R."/>
            <person name="Pitluck S."/>
            <person name="Lucas S."/>
            <person name="Woyke T."/>
            <person name="Maupin-Furlow J.A."/>
        </authorList>
    </citation>
    <scope>NUCLEOTIDE SEQUENCE [LARGE SCALE GENOMIC DNA]</scope>
    <source>
        <strain evidence="2">ATCC 43099</strain>
        <strain evidence="4">ATCC 43099 / DSM 3394 / CCM 3739 / CIP 104546 / IAM 13178 / JCM 8861 / NBRC 102185 / NCIMB 2190 / MS3</strain>
    </source>
</reference>
<feature type="transmembrane region" description="Helical" evidence="1">
    <location>
        <begin position="20"/>
        <end position="38"/>
    </location>
</feature>
<accession>D3STB6</accession>
<dbReference type="EMBL" id="AOHS01000040">
    <property type="protein sequence ID" value="ELY28874.1"/>
    <property type="molecule type" value="Genomic_DNA"/>
</dbReference>
<organism evidence="2 4">
    <name type="scientific">Natrialba magadii (strain ATCC 43099 / DSM 3394 / CCM 3739 / CIP 104546 / IAM 13178 / JCM 8861 / NBRC 102185 / NCIMB 2190 / MS3)</name>
    <name type="common">Natronobacterium magadii</name>
    <dbReference type="NCBI Taxonomy" id="547559"/>
    <lineage>
        <taxon>Archaea</taxon>
        <taxon>Methanobacteriati</taxon>
        <taxon>Methanobacteriota</taxon>
        <taxon>Stenosarchaea group</taxon>
        <taxon>Halobacteria</taxon>
        <taxon>Halobacteriales</taxon>
        <taxon>Natrialbaceae</taxon>
        <taxon>Natrialba</taxon>
    </lineage>
</organism>
<dbReference type="RefSeq" id="WP_004267827.1">
    <property type="nucleotide sequence ID" value="NC_013922.1"/>
</dbReference>